<organism evidence="10 11">
    <name type="scientific">Serpentinimonas maccroryi</name>
    <dbReference type="NCBI Taxonomy" id="1458426"/>
    <lineage>
        <taxon>Bacteria</taxon>
        <taxon>Pseudomonadati</taxon>
        <taxon>Pseudomonadota</taxon>
        <taxon>Betaproteobacteria</taxon>
        <taxon>Burkholderiales</taxon>
        <taxon>Comamonadaceae</taxon>
        <taxon>Serpentinimonas</taxon>
    </lineage>
</organism>
<evidence type="ECO:0000256" key="7">
    <source>
        <dbReference type="ARBA" id="ARBA00038093"/>
    </source>
</evidence>
<dbReference type="Proteomes" id="UP000066014">
    <property type="component" value="Chromosome"/>
</dbReference>
<dbReference type="HOGENOM" id="CLU_118482_8_2_4"/>
<evidence type="ECO:0000256" key="8">
    <source>
        <dbReference type="HAMAP-Rule" id="MF_00265"/>
    </source>
</evidence>
<dbReference type="OrthoDB" id="9804823at2"/>
<dbReference type="PANTHER" id="PTHR33653:SF1">
    <property type="entry name" value="RIBONUCLEASE VAPC2"/>
    <property type="match status" value="1"/>
</dbReference>
<feature type="binding site" evidence="8">
    <location>
        <position position="107"/>
    </location>
    <ligand>
        <name>Mg(2+)</name>
        <dbReference type="ChEBI" id="CHEBI:18420"/>
    </ligand>
</feature>
<reference evidence="10 11" key="1">
    <citation type="journal article" date="2014" name="Nat. Commun.">
        <title>Physiological and genomic features of highly alkaliphilic hydrogen-utilizing Betaproteobacteria from a continental serpentinizing site.</title>
        <authorList>
            <person name="Suzuki S."/>
            <person name="Kuenen J.G."/>
            <person name="Schipper K."/>
            <person name="van der Velde S."/>
            <person name="Ishii S."/>
            <person name="Wu A."/>
            <person name="Sorokin D.Y."/>
            <person name="Tenney A."/>
            <person name="Meng X.Y."/>
            <person name="Morrill P.L."/>
            <person name="Kamagata Y."/>
            <person name="Muyzer G."/>
            <person name="Nealson K.H."/>
        </authorList>
    </citation>
    <scope>NUCLEOTIDE SEQUENCE [LARGE SCALE GENOMIC DNA]</scope>
    <source>
        <strain evidence="10 11">B1</strain>
    </source>
</reference>
<evidence type="ECO:0000259" key="9">
    <source>
        <dbReference type="Pfam" id="PF01850"/>
    </source>
</evidence>
<evidence type="ECO:0000313" key="10">
    <source>
        <dbReference type="EMBL" id="BAO84178.1"/>
    </source>
</evidence>
<dbReference type="AlphaFoldDB" id="A0A060NXA1"/>
<evidence type="ECO:0000256" key="5">
    <source>
        <dbReference type="ARBA" id="ARBA00022801"/>
    </source>
</evidence>
<dbReference type="Pfam" id="PF01850">
    <property type="entry name" value="PIN"/>
    <property type="match status" value="1"/>
</dbReference>
<keyword evidence="6 8" id="KW-0460">Magnesium</keyword>
<comment type="function">
    <text evidence="8">Toxic component of a toxin-antitoxin (TA) system. An RNase.</text>
</comment>
<dbReference type="InterPro" id="IPR002716">
    <property type="entry name" value="PIN_dom"/>
</dbReference>
<dbReference type="GO" id="GO:0004540">
    <property type="term" value="F:RNA nuclease activity"/>
    <property type="evidence" value="ECO:0007669"/>
    <property type="project" value="InterPro"/>
</dbReference>
<dbReference type="SUPFAM" id="SSF88723">
    <property type="entry name" value="PIN domain-like"/>
    <property type="match status" value="1"/>
</dbReference>
<evidence type="ECO:0000256" key="2">
    <source>
        <dbReference type="ARBA" id="ARBA00022649"/>
    </source>
</evidence>
<dbReference type="InterPro" id="IPR050556">
    <property type="entry name" value="Type_II_TA_system_RNase"/>
</dbReference>
<dbReference type="STRING" id="1458426.SMCB_1950"/>
<dbReference type="PANTHER" id="PTHR33653">
    <property type="entry name" value="RIBONUCLEASE VAPC2"/>
    <property type="match status" value="1"/>
</dbReference>
<comment type="similarity">
    <text evidence="7 8">Belongs to the PINc/VapC protein family.</text>
</comment>
<evidence type="ECO:0000256" key="3">
    <source>
        <dbReference type="ARBA" id="ARBA00022722"/>
    </source>
</evidence>
<evidence type="ECO:0000256" key="4">
    <source>
        <dbReference type="ARBA" id="ARBA00022723"/>
    </source>
</evidence>
<keyword evidence="8" id="KW-0800">Toxin</keyword>
<keyword evidence="3 8" id="KW-0540">Nuclease</keyword>
<comment type="cofactor">
    <cofactor evidence="1 8">
        <name>Mg(2+)</name>
        <dbReference type="ChEBI" id="CHEBI:18420"/>
    </cofactor>
</comment>
<evidence type="ECO:0000256" key="1">
    <source>
        <dbReference type="ARBA" id="ARBA00001946"/>
    </source>
</evidence>
<dbReference type="KEGG" id="cbab:SMCB_1950"/>
<feature type="domain" description="PIN" evidence="9">
    <location>
        <begin position="5"/>
        <end position="125"/>
    </location>
</feature>
<keyword evidence="11" id="KW-1185">Reference proteome</keyword>
<keyword evidence="2 8" id="KW-1277">Toxin-antitoxin system</keyword>
<keyword evidence="4 8" id="KW-0479">Metal-binding</keyword>
<evidence type="ECO:0000313" key="11">
    <source>
        <dbReference type="Proteomes" id="UP000066014"/>
    </source>
</evidence>
<accession>A0A060NXA1</accession>
<dbReference type="HAMAP" id="MF_00265">
    <property type="entry name" value="VapC_Nob1"/>
    <property type="match status" value="1"/>
</dbReference>
<name>A0A060NXA1_9BURK</name>
<protein>
    <recommendedName>
        <fullName evidence="8">Ribonuclease VapC</fullName>
        <shortName evidence="8">RNase VapC</shortName>
        <ecNumber evidence="8">3.1.-.-</ecNumber>
    </recommendedName>
    <alternativeName>
        <fullName evidence="8">Toxin VapC</fullName>
    </alternativeName>
</protein>
<dbReference type="GO" id="GO:0090729">
    <property type="term" value="F:toxin activity"/>
    <property type="evidence" value="ECO:0007669"/>
    <property type="project" value="UniProtKB-KW"/>
</dbReference>
<dbReference type="InterPro" id="IPR022907">
    <property type="entry name" value="VapC_family"/>
</dbReference>
<sequence>MTARYLLDTNVLSELMRPQPDAAVLAWMERQTPAGLYTSAITMAEIEAGLALMPSGQRQRALQAAAATMFEQDFAGRLWTFDAAAAQGYAQVKAQRHRAGRPIGHADAQIAALALIHEATLVTRNLTDFAGIEGLGVLNPWASSCA</sequence>
<evidence type="ECO:0000256" key="6">
    <source>
        <dbReference type="ARBA" id="ARBA00022842"/>
    </source>
</evidence>
<dbReference type="EC" id="3.1.-.-" evidence="8"/>
<gene>
    <name evidence="8" type="primary">vapC</name>
    <name evidence="10" type="ORF">SMCB_1950</name>
</gene>
<proteinExistence type="inferred from homology"/>
<dbReference type="CDD" id="cd18731">
    <property type="entry name" value="PIN_NgFitB-like"/>
    <property type="match status" value="1"/>
</dbReference>
<dbReference type="InterPro" id="IPR029060">
    <property type="entry name" value="PIN-like_dom_sf"/>
</dbReference>
<feature type="binding site" evidence="8">
    <location>
        <position position="8"/>
    </location>
    <ligand>
        <name>Mg(2+)</name>
        <dbReference type="ChEBI" id="CHEBI:18420"/>
    </ligand>
</feature>
<dbReference type="Gene3D" id="3.40.50.1010">
    <property type="entry name" value="5'-nuclease"/>
    <property type="match status" value="1"/>
</dbReference>
<keyword evidence="5 8" id="KW-0378">Hydrolase</keyword>
<dbReference type="RefSeq" id="WP_045536647.1">
    <property type="nucleotide sequence ID" value="NZ_AP014569.1"/>
</dbReference>
<dbReference type="GO" id="GO:0016787">
    <property type="term" value="F:hydrolase activity"/>
    <property type="evidence" value="ECO:0007669"/>
    <property type="project" value="UniProtKB-KW"/>
</dbReference>
<dbReference type="EMBL" id="AP014569">
    <property type="protein sequence ID" value="BAO84178.1"/>
    <property type="molecule type" value="Genomic_DNA"/>
</dbReference>
<dbReference type="GO" id="GO:0000287">
    <property type="term" value="F:magnesium ion binding"/>
    <property type="evidence" value="ECO:0007669"/>
    <property type="project" value="UniProtKB-UniRule"/>
</dbReference>